<evidence type="ECO:0000259" key="7">
    <source>
        <dbReference type="PROSITE" id="PS51645"/>
    </source>
</evidence>
<dbReference type="OrthoDB" id="9772484at2"/>
<keyword evidence="3 5" id="KW-0157">Chromophore</keyword>
<feature type="binding site" evidence="4">
    <location>
        <position position="265"/>
    </location>
    <ligand>
        <name>FAD</name>
        <dbReference type="ChEBI" id="CHEBI:57692"/>
    </ligand>
</feature>
<dbReference type="PANTHER" id="PTHR11455">
    <property type="entry name" value="CRYPTOCHROME"/>
    <property type="match status" value="1"/>
</dbReference>
<feature type="compositionally biased region" description="Basic and acidic residues" evidence="6">
    <location>
        <begin position="31"/>
        <end position="42"/>
    </location>
</feature>
<evidence type="ECO:0000256" key="2">
    <source>
        <dbReference type="ARBA" id="ARBA00022827"/>
    </source>
</evidence>
<accession>A0A223RSM6</accession>
<feature type="region of interest" description="Disordered" evidence="6">
    <location>
        <begin position="16"/>
        <end position="42"/>
    </location>
</feature>
<dbReference type="InterPro" id="IPR036134">
    <property type="entry name" value="Crypto/Photolyase_FAD-like_sf"/>
</dbReference>
<name>A0A223RSM6_9ACTN</name>
<evidence type="ECO:0000256" key="3">
    <source>
        <dbReference type="ARBA" id="ARBA00022991"/>
    </source>
</evidence>
<comment type="cofactor">
    <cofactor evidence="4">
        <name>FAD</name>
        <dbReference type="ChEBI" id="CHEBI:57692"/>
    </cofactor>
    <text evidence="4">Binds 1 FAD per subunit.</text>
</comment>
<sequence length="508" mass="56421">MALARAGVCAAVRPVPTRRGTPARGSLIPDRAGRRGDHHARTDPAVVSGGVSSSAILWFRRDLRLYDHAALLAAARRADSVLAVFVLDDNLLRPAGANRRDFLYGCLRELDERLGGGLLIRRGDPAEVLPELAERVGAASVHVSADTNPYGSRRDERVRAALEGRGIDWEVTGSPYAVTPGRITKADGTPYRVFTPFRRAWSEHGWPAPAETGVDTVDWLPSDGLGGLPVPDGDPEAALGLPPPGETAALRSWHEFVESGDLAEYHSRRDRPDTAGTSRMSAYLRWGCVHPRTLLCELSRLDHHGAGSYRNELAFREFYADVLWNWPGSARHNFDTRFDRMPLDTGAEASTLFDVWCEGRTGFPVVDAGMRQLLHEGWMHNRVRMIVASFLVKDLHLPWWWGARHFMRHLVDGDLASNQHGWQWAAGSGTDAAPYFRVFNPTTQGEKFDPSGEYVRRYVPELRGLAGARAHRPWRSEGSPAPDYPAPLVDHAHERQEALARYGRIKNP</sequence>
<comment type="similarity">
    <text evidence="5">Belongs to the DNA photolyase family.</text>
</comment>
<dbReference type="SUPFAM" id="SSF48173">
    <property type="entry name" value="Cryptochrome/photolyase FAD-binding domain"/>
    <property type="match status" value="1"/>
</dbReference>
<dbReference type="GO" id="GO:0006139">
    <property type="term" value="P:nucleobase-containing compound metabolic process"/>
    <property type="evidence" value="ECO:0007669"/>
    <property type="project" value="UniProtKB-ARBA"/>
</dbReference>
<dbReference type="InterPro" id="IPR036155">
    <property type="entry name" value="Crypto/Photolyase_N_sf"/>
</dbReference>
<dbReference type="InterPro" id="IPR018394">
    <property type="entry name" value="DNA_photolyase_1_CS_C"/>
</dbReference>
<evidence type="ECO:0000313" key="8">
    <source>
        <dbReference type="EMBL" id="ASU78837.1"/>
    </source>
</evidence>
<dbReference type="GO" id="GO:0006950">
    <property type="term" value="P:response to stress"/>
    <property type="evidence" value="ECO:0007669"/>
    <property type="project" value="UniProtKB-ARBA"/>
</dbReference>
<dbReference type="Pfam" id="PF03441">
    <property type="entry name" value="FAD_binding_7"/>
    <property type="match status" value="1"/>
</dbReference>
<protein>
    <submittedName>
        <fullName evidence="8">Deoxyribodipyrimidine photolyase</fullName>
    </submittedName>
</protein>
<dbReference type="Gene3D" id="1.10.579.10">
    <property type="entry name" value="DNA Cyclobutane Dipyrimidine Photolyase, subunit A, domain 3"/>
    <property type="match status" value="1"/>
</dbReference>
<keyword evidence="1 4" id="KW-0285">Flavoprotein</keyword>
<feature type="binding site" evidence="4">
    <location>
        <begin position="277"/>
        <end position="281"/>
    </location>
    <ligand>
        <name>FAD</name>
        <dbReference type="ChEBI" id="CHEBI:57692"/>
    </ligand>
</feature>
<dbReference type="GO" id="GO:0003677">
    <property type="term" value="F:DNA binding"/>
    <property type="evidence" value="ECO:0007669"/>
    <property type="project" value="TreeGrafter"/>
</dbReference>
<dbReference type="PROSITE" id="PS51645">
    <property type="entry name" value="PHR_CRY_ALPHA_BETA"/>
    <property type="match status" value="1"/>
</dbReference>
<dbReference type="InterPro" id="IPR002081">
    <property type="entry name" value="Cryptochrome/DNA_photolyase_1"/>
</dbReference>
<dbReference type="GO" id="GO:0003904">
    <property type="term" value="F:deoxyribodipyrimidine photo-lyase activity"/>
    <property type="evidence" value="ECO:0007669"/>
    <property type="project" value="TreeGrafter"/>
</dbReference>
<evidence type="ECO:0000256" key="1">
    <source>
        <dbReference type="ARBA" id="ARBA00022630"/>
    </source>
</evidence>
<dbReference type="GO" id="GO:0071949">
    <property type="term" value="F:FAD binding"/>
    <property type="evidence" value="ECO:0007669"/>
    <property type="project" value="TreeGrafter"/>
</dbReference>
<proteinExistence type="inferred from homology"/>
<evidence type="ECO:0000256" key="6">
    <source>
        <dbReference type="SAM" id="MobiDB-lite"/>
    </source>
</evidence>
<dbReference type="Pfam" id="PF00875">
    <property type="entry name" value="DNA_photolyase"/>
    <property type="match status" value="1"/>
</dbReference>
<dbReference type="Gene3D" id="3.40.50.620">
    <property type="entry name" value="HUPs"/>
    <property type="match status" value="1"/>
</dbReference>
<reference evidence="8 9" key="1">
    <citation type="submission" date="2017-08" db="EMBL/GenBank/DDBJ databases">
        <title>The complete genome sequence of moderately halophilic actinomycete Actinopolyspora erythraea YIM 90600, the producer of novel erythromycin, novel actinopolysporins A-C and tubercidin.</title>
        <authorList>
            <person name="Yin M."/>
            <person name="Tang S."/>
        </authorList>
    </citation>
    <scope>NUCLEOTIDE SEQUENCE [LARGE SCALE GENOMIC DNA]</scope>
    <source>
        <strain evidence="8 9">YIM 90600</strain>
    </source>
</reference>
<evidence type="ECO:0000256" key="4">
    <source>
        <dbReference type="PIRSR" id="PIRSR602081-1"/>
    </source>
</evidence>
<feature type="binding site" evidence="4">
    <location>
        <begin position="312"/>
        <end position="319"/>
    </location>
    <ligand>
        <name>FAD</name>
        <dbReference type="ChEBI" id="CHEBI:57692"/>
    </ligand>
</feature>
<dbReference type="Proteomes" id="UP000215043">
    <property type="component" value="Chromosome"/>
</dbReference>
<gene>
    <name evidence="8" type="ORF">CDG81_11735</name>
</gene>
<organism evidence="8 9">
    <name type="scientific">Actinopolyspora erythraea</name>
    <dbReference type="NCBI Taxonomy" id="414996"/>
    <lineage>
        <taxon>Bacteria</taxon>
        <taxon>Bacillati</taxon>
        <taxon>Actinomycetota</taxon>
        <taxon>Actinomycetes</taxon>
        <taxon>Actinopolysporales</taxon>
        <taxon>Actinopolysporaceae</taxon>
        <taxon>Actinopolyspora</taxon>
    </lineage>
</organism>
<evidence type="ECO:0000313" key="9">
    <source>
        <dbReference type="Proteomes" id="UP000215043"/>
    </source>
</evidence>
<dbReference type="PRINTS" id="PR00147">
    <property type="entry name" value="DNAPHOTLYASE"/>
</dbReference>
<dbReference type="AlphaFoldDB" id="A0A223RSM6"/>
<dbReference type="PROSITE" id="PS00394">
    <property type="entry name" value="DNA_PHOTOLYASES_1_1"/>
    <property type="match status" value="1"/>
</dbReference>
<dbReference type="Gene3D" id="1.25.40.80">
    <property type="match status" value="1"/>
</dbReference>
<keyword evidence="8" id="KW-0456">Lyase</keyword>
<dbReference type="SUPFAM" id="SSF52425">
    <property type="entry name" value="Cryptochrome/photolyase, N-terminal domain"/>
    <property type="match status" value="1"/>
</dbReference>
<feature type="binding site" evidence="4">
    <location>
        <begin position="412"/>
        <end position="414"/>
    </location>
    <ligand>
        <name>FAD</name>
        <dbReference type="ChEBI" id="CHEBI:57692"/>
    </ligand>
</feature>
<dbReference type="KEGG" id="aey:CDG81_11735"/>
<dbReference type="GO" id="GO:0009416">
    <property type="term" value="P:response to light stimulus"/>
    <property type="evidence" value="ECO:0007669"/>
    <property type="project" value="TreeGrafter"/>
</dbReference>
<dbReference type="InterPro" id="IPR005101">
    <property type="entry name" value="Cryptochr/Photolyase_FAD-bd"/>
</dbReference>
<feature type="domain" description="Photolyase/cryptochrome alpha/beta" evidence="7">
    <location>
        <begin position="53"/>
        <end position="177"/>
    </location>
</feature>
<evidence type="ECO:0000256" key="5">
    <source>
        <dbReference type="RuleBase" id="RU004182"/>
    </source>
</evidence>
<dbReference type="InterPro" id="IPR014729">
    <property type="entry name" value="Rossmann-like_a/b/a_fold"/>
</dbReference>
<dbReference type="PANTHER" id="PTHR11455:SF9">
    <property type="entry name" value="CRYPTOCHROME CIRCADIAN CLOCK 5 ISOFORM X1"/>
    <property type="match status" value="1"/>
</dbReference>
<dbReference type="EMBL" id="CP022752">
    <property type="protein sequence ID" value="ASU78837.1"/>
    <property type="molecule type" value="Genomic_DNA"/>
</dbReference>
<feature type="binding site" evidence="4">
    <location>
        <position position="309"/>
    </location>
    <ligand>
        <name>FAD</name>
        <dbReference type="ChEBI" id="CHEBI:57692"/>
    </ligand>
</feature>
<keyword evidence="2 4" id="KW-0274">FAD</keyword>
<dbReference type="InterPro" id="IPR006050">
    <property type="entry name" value="DNA_photolyase_N"/>
</dbReference>